<dbReference type="GO" id="GO:0005524">
    <property type="term" value="F:ATP binding"/>
    <property type="evidence" value="ECO:0007669"/>
    <property type="project" value="UniProtKB-KW"/>
</dbReference>
<dbReference type="Gramene" id="GBG81885">
    <property type="protein sequence ID" value="GBG81885"/>
    <property type="gene ID" value="CBR_g34069"/>
</dbReference>
<dbReference type="InterPro" id="IPR008271">
    <property type="entry name" value="Ser/Thr_kinase_AS"/>
</dbReference>
<evidence type="ECO:0000256" key="4">
    <source>
        <dbReference type="SAM" id="Phobius"/>
    </source>
</evidence>
<keyword evidence="4" id="KW-0472">Membrane</keyword>
<dbReference type="GO" id="GO:0004672">
    <property type="term" value="F:protein kinase activity"/>
    <property type="evidence" value="ECO:0007669"/>
    <property type="project" value="InterPro"/>
</dbReference>
<feature type="signal peptide" evidence="5">
    <location>
        <begin position="1"/>
        <end position="45"/>
    </location>
</feature>
<evidence type="ECO:0000256" key="5">
    <source>
        <dbReference type="SAM" id="SignalP"/>
    </source>
</evidence>
<dbReference type="Gene3D" id="3.30.200.20">
    <property type="entry name" value="Phosphorylase Kinase, domain 1"/>
    <property type="match status" value="1"/>
</dbReference>
<evidence type="ECO:0000256" key="2">
    <source>
        <dbReference type="ARBA" id="ARBA00022840"/>
    </source>
</evidence>
<keyword evidence="2" id="KW-0067">ATP-binding</keyword>
<feature type="compositionally biased region" description="Basic and acidic residues" evidence="3">
    <location>
        <begin position="134"/>
        <end position="148"/>
    </location>
</feature>
<dbReference type="Gene3D" id="2.120.10.30">
    <property type="entry name" value="TolB, C-terminal domain"/>
    <property type="match status" value="1"/>
</dbReference>
<dbReference type="EMBL" id="BFEA01000389">
    <property type="protein sequence ID" value="GBG81885.1"/>
    <property type="molecule type" value="Genomic_DNA"/>
</dbReference>
<feature type="compositionally biased region" description="Acidic residues" evidence="3">
    <location>
        <begin position="85"/>
        <end position="114"/>
    </location>
</feature>
<accession>A0A388LI13</accession>
<feature type="region of interest" description="Disordered" evidence="3">
    <location>
        <begin position="523"/>
        <end position="598"/>
    </location>
</feature>
<keyword evidence="8" id="KW-1185">Reference proteome</keyword>
<gene>
    <name evidence="7" type="ORF">CBR_g34069</name>
</gene>
<feature type="compositionally biased region" description="Basic and acidic residues" evidence="3">
    <location>
        <begin position="115"/>
        <end position="126"/>
    </location>
</feature>
<reference evidence="7 8" key="1">
    <citation type="journal article" date="2018" name="Cell">
        <title>The Chara Genome: Secondary Complexity and Implications for Plant Terrestrialization.</title>
        <authorList>
            <person name="Nishiyama T."/>
            <person name="Sakayama H."/>
            <person name="Vries J.D."/>
            <person name="Buschmann H."/>
            <person name="Saint-Marcoux D."/>
            <person name="Ullrich K.K."/>
            <person name="Haas F.B."/>
            <person name="Vanderstraeten L."/>
            <person name="Becker D."/>
            <person name="Lang D."/>
            <person name="Vosolsobe S."/>
            <person name="Rombauts S."/>
            <person name="Wilhelmsson P.K.I."/>
            <person name="Janitza P."/>
            <person name="Kern R."/>
            <person name="Heyl A."/>
            <person name="Rumpler F."/>
            <person name="Villalobos L.I.A.C."/>
            <person name="Clay J.M."/>
            <person name="Skokan R."/>
            <person name="Toyoda A."/>
            <person name="Suzuki Y."/>
            <person name="Kagoshima H."/>
            <person name="Schijlen E."/>
            <person name="Tajeshwar N."/>
            <person name="Catarino B."/>
            <person name="Hetherington A.J."/>
            <person name="Saltykova A."/>
            <person name="Bonnot C."/>
            <person name="Breuninger H."/>
            <person name="Symeonidi A."/>
            <person name="Radhakrishnan G.V."/>
            <person name="Van Nieuwerburgh F."/>
            <person name="Deforce D."/>
            <person name="Chang C."/>
            <person name="Karol K.G."/>
            <person name="Hedrich R."/>
            <person name="Ulvskov P."/>
            <person name="Glockner G."/>
            <person name="Delwiche C.F."/>
            <person name="Petrasek J."/>
            <person name="Van de Peer Y."/>
            <person name="Friml J."/>
            <person name="Beilby M."/>
            <person name="Dolan L."/>
            <person name="Kohara Y."/>
            <person name="Sugano S."/>
            <person name="Fujiyama A."/>
            <person name="Delaux P.-M."/>
            <person name="Quint M."/>
            <person name="TheiBen G."/>
            <person name="Hagemann M."/>
            <person name="Harholt J."/>
            <person name="Dunand C."/>
            <person name="Zachgo S."/>
            <person name="Langdale J."/>
            <person name="Maumus F."/>
            <person name="Straeten D.V.D."/>
            <person name="Gould S.B."/>
            <person name="Rensing S.A."/>
        </authorList>
    </citation>
    <scope>NUCLEOTIDE SEQUENCE [LARGE SCALE GENOMIC DNA]</scope>
    <source>
        <strain evidence="7 8">S276</strain>
    </source>
</reference>
<dbReference type="SUPFAM" id="SSF63825">
    <property type="entry name" value="YWTD domain"/>
    <property type="match status" value="1"/>
</dbReference>
<dbReference type="Pfam" id="PF07714">
    <property type="entry name" value="PK_Tyr_Ser-Thr"/>
    <property type="match status" value="1"/>
</dbReference>
<sequence>MACPSPSSSSSSSSSSRFFSSIAVMILLAMLAALILCAAVGGASAGPGSQDYQFRDSSQSHSLCVRSAGLAGRKVMSFDARREEEREEEEERETEEEREKEDEKDDESDDEEEEGKEKGETKREVFESGIDIFPEAKDDNQSEGRRTGRRIEQEEAAAQYPWLQFHKSLLTLYGNILPDNTSYYYRRYIHALILSKDGNTIYFAHDRFNKDSQIAKAIRLTNSSSSPPSQSPASPQRQLYNLYNVSNILNQAINITGSGVSNRVAGLEILEDNVTLLVGYHQTKDVRQLWVENGTEEVFITDTAAAQFGMGRHPKELWLFMSSLNQIQRMPVEQGAPIESIITLAGATVDGYIDGIGAATRFGAHSPRVAPRCISSDGSFLYVGDRSNFVVRRVNAYTGQTQTVSFANGTPVAMPFGPLAVVLTSDNCNLFATGWTNYGRPTGQPSMVRWVALDAPHGNVSWTKDVIFFNHTPPSILDNEEWTGVNEPARLLLSHKDADLYVGTSNGEIFHFAVNRSALHKCGPNDPANPPGFGPLPRYIRPTPPSSSSSAPPPPSSSFPPDPPPPSSSFPSVPPPPSSSFPAVPPPPSSSSLSSSSSSDRMSILTLIVVLCVIAVALLGVCTTLFLWWTRRLCFHWERDSGGANAASAAHQSKTQQRWLRSCIFSGHQNSTLSAKDKASSVNSKTTSSLTMTTSLSLLHSDRLELAVISQKLGHLDAPRRVPFVDLREATDGFSDAHKVVGARGGFGDLYRATLRVGGETGEMADVALKVMRGALDEPKSKQFLSEVTTLSCARHVHLCKLLGYCVEGNMVILVYPFISGGSLYDRLHPFPRPAAQGPLPCAPFGWRSRLSVALHIGTALRYLHEELDPPLLHRDVKSSNVLVEGSGQQVKAYLTDFGLARLGNPSAGLEKARETVQTSFRAGTVGYMAPEYAIELKLTAKNDVYGFGVILLEMVTGRSAVFWPTSFDQPETDDLFMYDVTLSDSETDCGHDGHPIMLVSWARKKFKKVPHWDYQLLSKMVDPQLVRSFQVRGGSEWERETLCAIARLGQECTYRDPSKRPMMGVVVERTKAIVQEEGTP</sequence>
<organism evidence="7 8">
    <name type="scientific">Chara braunii</name>
    <name type="common">Braun's stonewort</name>
    <dbReference type="NCBI Taxonomy" id="69332"/>
    <lineage>
        <taxon>Eukaryota</taxon>
        <taxon>Viridiplantae</taxon>
        <taxon>Streptophyta</taxon>
        <taxon>Charophyceae</taxon>
        <taxon>Charales</taxon>
        <taxon>Characeae</taxon>
        <taxon>Chara</taxon>
    </lineage>
</organism>
<keyword evidence="4" id="KW-1133">Transmembrane helix</keyword>
<dbReference type="SMART" id="SM00220">
    <property type="entry name" value="S_TKc"/>
    <property type="match status" value="1"/>
</dbReference>
<feature type="region of interest" description="Disordered" evidence="3">
    <location>
        <begin position="76"/>
        <end position="148"/>
    </location>
</feature>
<evidence type="ECO:0000256" key="1">
    <source>
        <dbReference type="ARBA" id="ARBA00022741"/>
    </source>
</evidence>
<evidence type="ECO:0000259" key="6">
    <source>
        <dbReference type="PROSITE" id="PS50011"/>
    </source>
</evidence>
<dbReference type="PROSITE" id="PS50011">
    <property type="entry name" value="PROTEIN_KINASE_DOM"/>
    <property type="match status" value="1"/>
</dbReference>
<dbReference type="PANTHER" id="PTHR47989">
    <property type="entry name" value="OS01G0750732 PROTEIN"/>
    <property type="match status" value="1"/>
</dbReference>
<dbReference type="Gene3D" id="1.10.510.10">
    <property type="entry name" value="Transferase(Phosphotransferase) domain 1"/>
    <property type="match status" value="1"/>
</dbReference>
<dbReference type="STRING" id="69332.A0A388LI13"/>
<dbReference type="InterPro" id="IPR001245">
    <property type="entry name" value="Ser-Thr/Tyr_kinase_cat_dom"/>
</dbReference>
<evidence type="ECO:0000256" key="3">
    <source>
        <dbReference type="SAM" id="MobiDB-lite"/>
    </source>
</evidence>
<name>A0A388LI13_CHABU</name>
<proteinExistence type="predicted"/>
<dbReference type="SUPFAM" id="SSF56112">
    <property type="entry name" value="Protein kinase-like (PK-like)"/>
    <property type="match status" value="1"/>
</dbReference>
<feature type="chain" id="PRO_5017249548" description="Protein kinase domain-containing protein" evidence="5">
    <location>
        <begin position="46"/>
        <end position="1081"/>
    </location>
</feature>
<feature type="transmembrane region" description="Helical" evidence="4">
    <location>
        <begin position="604"/>
        <end position="629"/>
    </location>
</feature>
<protein>
    <recommendedName>
        <fullName evidence="6">Protein kinase domain-containing protein</fullName>
    </recommendedName>
</protein>
<comment type="caution">
    <text evidence="7">The sequence shown here is derived from an EMBL/GenBank/DDBJ whole genome shotgun (WGS) entry which is preliminary data.</text>
</comment>
<evidence type="ECO:0000313" key="8">
    <source>
        <dbReference type="Proteomes" id="UP000265515"/>
    </source>
</evidence>
<dbReference type="AlphaFoldDB" id="A0A388LI13"/>
<dbReference type="PROSITE" id="PS00108">
    <property type="entry name" value="PROTEIN_KINASE_ST"/>
    <property type="match status" value="1"/>
</dbReference>
<dbReference type="InterPro" id="IPR000719">
    <property type="entry name" value="Prot_kinase_dom"/>
</dbReference>
<keyword evidence="1" id="KW-0547">Nucleotide-binding</keyword>
<feature type="compositionally biased region" description="Pro residues" evidence="3">
    <location>
        <begin position="551"/>
        <end position="589"/>
    </location>
</feature>
<feature type="domain" description="Protein kinase" evidence="6">
    <location>
        <begin position="736"/>
        <end position="1075"/>
    </location>
</feature>
<dbReference type="Proteomes" id="UP000265515">
    <property type="component" value="Unassembled WGS sequence"/>
</dbReference>
<keyword evidence="4" id="KW-0812">Transmembrane</keyword>
<dbReference type="PANTHER" id="PTHR47989:SF47">
    <property type="entry name" value="SERINE_THREONINE-PROTEIN KINASE PBL28-RELATED"/>
    <property type="match status" value="1"/>
</dbReference>
<dbReference type="OrthoDB" id="541276at2759"/>
<keyword evidence="5" id="KW-0732">Signal</keyword>
<evidence type="ECO:0000313" key="7">
    <source>
        <dbReference type="EMBL" id="GBG81885.1"/>
    </source>
</evidence>
<dbReference type="InterPro" id="IPR011042">
    <property type="entry name" value="6-blade_b-propeller_TolB-like"/>
</dbReference>
<dbReference type="InterPro" id="IPR011009">
    <property type="entry name" value="Kinase-like_dom_sf"/>
</dbReference>